<comment type="caution">
    <text evidence="2">The sequence shown here is derived from an EMBL/GenBank/DDBJ whole genome shotgun (WGS) entry which is preliminary data.</text>
</comment>
<name>A0A017TFQ5_9BACT</name>
<proteinExistence type="predicted"/>
<evidence type="ECO:0000256" key="1">
    <source>
        <dbReference type="SAM" id="MobiDB-lite"/>
    </source>
</evidence>
<organism evidence="2 3">
    <name type="scientific">Chondromyces apiculatus DSM 436</name>
    <dbReference type="NCBI Taxonomy" id="1192034"/>
    <lineage>
        <taxon>Bacteria</taxon>
        <taxon>Pseudomonadati</taxon>
        <taxon>Myxococcota</taxon>
        <taxon>Polyangia</taxon>
        <taxon>Polyangiales</taxon>
        <taxon>Polyangiaceae</taxon>
        <taxon>Chondromyces</taxon>
    </lineage>
</organism>
<feature type="region of interest" description="Disordered" evidence="1">
    <location>
        <begin position="1"/>
        <end position="20"/>
    </location>
</feature>
<dbReference type="AlphaFoldDB" id="A0A017TFQ5"/>
<evidence type="ECO:0000313" key="3">
    <source>
        <dbReference type="Proteomes" id="UP000019678"/>
    </source>
</evidence>
<dbReference type="EMBL" id="ASRX01000008">
    <property type="protein sequence ID" value="EYF07655.1"/>
    <property type="molecule type" value="Genomic_DNA"/>
</dbReference>
<gene>
    <name evidence="2" type="ORF">CAP_8156</name>
</gene>
<feature type="region of interest" description="Disordered" evidence="1">
    <location>
        <begin position="33"/>
        <end position="52"/>
    </location>
</feature>
<feature type="compositionally biased region" description="Low complexity" evidence="1">
    <location>
        <begin position="39"/>
        <end position="52"/>
    </location>
</feature>
<protein>
    <submittedName>
        <fullName evidence="2">Uncharacterized protein</fullName>
    </submittedName>
</protein>
<reference evidence="2 3" key="1">
    <citation type="submission" date="2013-05" db="EMBL/GenBank/DDBJ databases">
        <title>Genome assembly of Chondromyces apiculatus DSM 436.</title>
        <authorList>
            <person name="Sharma G."/>
            <person name="Khatri I."/>
            <person name="Kaur C."/>
            <person name="Mayilraj S."/>
            <person name="Subramanian S."/>
        </authorList>
    </citation>
    <scope>NUCLEOTIDE SEQUENCE [LARGE SCALE GENOMIC DNA]</scope>
    <source>
        <strain evidence="2 3">DSM 436</strain>
    </source>
</reference>
<keyword evidence="3" id="KW-1185">Reference proteome</keyword>
<dbReference type="Proteomes" id="UP000019678">
    <property type="component" value="Unassembled WGS sequence"/>
</dbReference>
<sequence>MVGAGAAPAHPRRSGVPRSPLLKLLRARCSRLSCPRPPAAADANRPSNAEVS</sequence>
<accession>A0A017TFQ5</accession>
<evidence type="ECO:0000313" key="2">
    <source>
        <dbReference type="EMBL" id="EYF07655.1"/>
    </source>
</evidence>